<dbReference type="Proteomes" id="UP000609121">
    <property type="component" value="Unassembled WGS sequence"/>
</dbReference>
<protein>
    <submittedName>
        <fullName evidence="1">Uncharacterized protein</fullName>
    </submittedName>
</protein>
<dbReference type="RefSeq" id="WP_193179862.1">
    <property type="nucleotide sequence ID" value="NZ_JACVXA010000008.1"/>
</dbReference>
<dbReference type="EMBL" id="JACVXA010000008">
    <property type="protein sequence ID" value="MBE3637355.1"/>
    <property type="molecule type" value="Genomic_DNA"/>
</dbReference>
<evidence type="ECO:0000313" key="1">
    <source>
        <dbReference type="EMBL" id="MBE3637355.1"/>
    </source>
</evidence>
<reference evidence="1" key="1">
    <citation type="submission" date="2020-09" db="EMBL/GenBank/DDBJ databases">
        <title>A novel bacterium of genus Mangrovicoccus, isolated from South China Sea.</title>
        <authorList>
            <person name="Huang H."/>
            <person name="Mo K."/>
            <person name="Hu Y."/>
        </authorList>
    </citation>
    <scope>NUCLEOTIDE SEQUENCE</scope>
    <source>
        <strain evidence="1">HB182678</strain>
    </source>
</reference>
<keyword evidence="2" id="KW-1185">Reference proteome</keyword>
<evidence type="ECO:0000313" key="2">
    <source>
        <dbReference type="Proteomes" id="UP000609121"/>
    </source>
</evidence>
<comment type="caution">
    <text evidence="1">The sequence shown here is derived from an EMBL/GenBank/DDBJ whole genome shotgun (WGS) entry which is preliminary data.</text>
</comment>
<dbReference type="AlphaFoldDB" id="A0A8J6Z6J2"/>
<name>A0A8J6Z6J2_9RHOB</name>
<sequence>MRTAPATPEDMEELALNMRAIDRWELRHVARVTGRGHISILGDLMSTYRAAPLTALHCPEGLVGVVGVLPMPGMPGGGAIFFLGTDLADLHSLPMDRALRRWLDAELEAARWPRGFGNVIPKDLRFRHVWLQHLGFDFPVAEVQHLPDELEVFWMQARCDVGPNDATAACA</sequence>
<proteinExistence type="predicted"/>
<accession>A0A8J6Z6J2</accession>
<gene>
    <name evidence="1" type="ORF">ICN82_03955</name>
</gene>
<organism evidence="1 2">
    <name type="scientific">Mangrovicoccus algicola</name>
    <dbReference type="NCBI Taxonomy" id="2771008"/>
    <lineage>
        <taxon>Bacteria</taxon>
        <taxon>Pseudomonadati</taxon>
        <taxon>Pseudomonadota</taxon>
        <taxon>Alphaproteobacteria</taxon>
        <taxon>Rhodobacterales</taxon>
        <taxon>Paracoccaceae</taxon>
        <taxon>Mangrovicoccus</taxon>
    </lineage>
</organism>